<dbReference type="OrthoDB" id="9802097at2"/>
<dbReference type="RefSeq" id="WP_090109245.1">
    <property type="nucleotide sequence ID" value="NZ_FNAT01000001.1"/>
</dbReference>
<dbReference type="Gene3D" id="3.40.50.150">
    <property type="entry name" value="Vaccinia Virus protein VP39"/>
    <property type="match status" value="1"/>
</dbReference>
<dbReference type="PANTHER" id="PTHR13090">
    <property type="entry name" value="ARGININE-HYDROXYLASE NDUFAF5, MITOCHONDRIAL"/>
    <property type="match status" value="1"/>
</dbReference>
<dbReference type="PANTHER" id="PTHR13090:SF1">
    <property type="entry name" value="ARGININE-HYDROXYLASE NDUFAF5, MITOCHONDRIAL"/>
    <property type="match status" value="1"/>
</dbReference>
<dbReference type="AlphaFoldDB" id="A0A1G6ZS99"/>
<keyword evidence="1 4" id="KW-0489">Methyltransferase</keyword>
<dbReference type="GO" id="GO:0008757">
    <property type="term" value="F:S-adenosylmethionine-dependent methyltransferase activity"/>
    <property type="evidence" value="ECO:0007669"/>
    <property type="project" value="InterPro"/>
</dbReference>
<evidence type="ECO:0000259" key="3">
    <source>
        <dbReference type="Pfam" id="PF08241"/>
    </source>
</evidence>
<dbReference type="SUPFAM" id="SSF53335">
    <property type="entry name" value="S-adenosyl-L-methionine-dependent methyltransferases"/>
    <property type="match status" value="1"/>
</dbReference>
<sequence length="254" mass="27851">MSHPRIARAFRRGLATYRDEARVQAESARRLAEMLVEDGAPARLGRVFEFGCGAGLLTEALTARFEVGDYALNDLLPEAGDRLPEELRPGFRPGPVEALPLEGSFDLIASGATIQWIADPAALLARLTDALAPGGRLLLGGFGRGHFTELVALGAEPAPMSYIDPEGWPALLPDDMEMRAVEARRTRLGFDDLPQLLRHLRATGVTGNARARWGRARMREVEAAWRRDHALSDGRLGLTYDCVHLLARRAHSSR</sequence>
<dbReference type="InterPro" id="IPR029063">
    <property type="entry name" value="SAM-dependent_MTases_sf"/>
</dbReference>
<feature type="domain" description="Methyltransferase type 11" evidence="3">
    <location>
        <begin position="49"/>
        <end position="138"/>
    </location>
</feature>
<accession>A0A1G6ZS99</accession>
<proteinExistence type="predicted"/>
<evidence type="ECO:0000313" key="5">
    <source>
        <dbReference type="Proteomes" id="UP000198922"/>
    </source>
</evidence>
<gene>
    <name evidence="4" type="ORF">SAMN04488567_0621</name>
</gene>
<keyword evidence="5" id="KW-1185">Reference proteome</keyword>
<name>A0A1G6ZS99_9RHOB</name>
<dbReference type="GO" id="GO:0032259">
    <property type="term" value="P:methylation"/>
    <property type="evidence" value="ECO:0007669"/>
    <property type="project" value="UniProtKB-KW"/>
</dbReference>
<dbReference type="CDD" id="cd02440">
    <property type="entry name" value="AdoMet_MTases"/>
    <property type="match status" value="1"/>
</dbReference>
<dbReference type="EMBL" id="FNAT01000001">
    <property type="protein sequence ID" value="SDE04436.1"/>
    <property type="molecule type" value="Genomic_DNA"/>
</dbReference>
<dbReference type="STRING" id="521013.SAMN04488567_0621"/>
<dbReference type="Pfam" id="PF08241">
    <property type="entry name" value="Methyltransf_11"/>
    <property type="match status" value="1"/>
</dbReference>
<evidence type="ECO:0000256" key="1">
    <source>
        <dbReference type="ARBA" id="ARBA00022603"/>
    </source>
</evidence>
<evidence type="ECO:0000313" key="4">
    <source>
        <dbReference type="EMBL" id="SDE04436.1"/>
    </source>
</evidence>
<protein>
    <submittedName>
        <fullName evidence="4">Malonyl-CoA O-methyltransferase</fullName>
    </submittedName>
</protein>
<organism evidence="4 5">
    <name type="scientific">Limimaricola pyoseonensis</name>
    <dbReference type="NCBI Taxonomy" id="521013"/>
    <lineage>
        <taxon>Bacteria</taxon>
        <taxon>Pseudomonadati</taxon>
        <taxon>Pseudomonadota</taxon>
        <taxon>Alphaproteobacteria</taxon>
        <taxon>Rhodobacterales</taxon>
        <taxon>Paracoccaceae</taxon>
        <taxon>Limimaricola</taxon>
    </lineage>
</organism>
<keyword evidence="2 4" id="KW-0808">Transferase</keyword>
<evidence type="ECO:0000256" key="2">
    <source>
        <dbReference type="ARBA" id="ARBA00022679"/>
    </source>
</evidence>
<dbReference type="InterPro" id="IPR050602">
    <property type="entry name" value="Malonyl-ACP_OMT"/>
</dbReference>
<dbReference type="Proteomes" id="UP000198922">
    <property type="component" value="Unassembled WGS sequence"/>
</dbReference>
<reference evidence="5" key="1">
    <citation type="submission" date="2016-10" db="EMBL/GenBank/DDBJ databases">
        <authorList>
            <person name="Varghese N."/>
            <person name="Submissions S."/>
        </authorList>
    </citation>
    <scope>NUCLEOTIDE SEQUENCE [LARGE SCALE GENOMIC DNA]</scope>
    <source>
        <strain evidence="5">DSM 21424</strain>
    </source>
</reference>
<dbReference type="InterPro" id="IPR013216">
    <property type="entry name" value="Methyltransf_11"/>
</dbReference>